<reference evidence="5" key="1">
    <citation type="submission" date="2016-11" db="UniProtKB">
        <authorList>
            <consortium name="WormBaseParasite"/>
        </authorList>
    </citation>
    <scope>IDENTIFICATION</scope>
</reference>
<reference evidence="2" key="2">
    <citation type="submission" date="2020-09" db="EMBL/GenBank/DDBJ databases">
        <authorList>
            <person name="Kikuchi T."/>
        </authorList>
    </citation>
    <scope>NUCLEOTIDE SEQUENCE</scope>
    <source>
        <strain evidence="2">Ka4C1</strain>
    </source>
</reference>
<accession>A0A1I7RMM1</accession>
<feature type="region of interest" description="Disordered" evidence="1">
    <location>
        <begin position="412"/>
        <end position="432"/>
    </location>
</feature>
<protein>
    <submittedName>
        <fullName evidence="2">(pine wood nematode) hypothetical protein</fullName>
    </submittedName>
</protein>
<gene>
    <name evidence="2" type="ORF">BXYJ_LOCUS12845</name>
</gene>
<dbReference type="EMBL" id="CAJFDI010000005">
    <property type="protein sequence ID" value="CAD5232754.1"/>
    <property type="molecule type" value="Genomic_DNA"/>
</dbReference>
<dbReference type="AlphaFoldDB" id="A0A1I7RMM1"/>
<dbReference type="Proteomes" id="UP000659654">
    <property type="component" value="Unassembled WGS sequence"/>
</dbReference>
<feature type="compositionally biased region" description="Polar residues" evidence="1">
    <location>
        <begin position="154"/>
        <end position="171"/>
    </location>
</feature>
<sequence>MKIRFSVINNLNEWDITLFNNRGAKCNGSEELQGAEVSLNIREHRVHSMYPWHSESYGFGWGRYGYPFRDYQYFPLRTKRGEEVQGEIAVTSYGFEYRVNGQRVHGIRFHYPNLLTDCVAFETNVTMTSYWIEGNDDCEFRSNDKPDERIYPRKTSTIPPRSSTQRIKPPVQFSTAQSVRPIATKSHSSNKRPSTVTTIPVIIGKRAARSRKTYPCPSGIKMIEGRRLPRNSMQFTMLFLLLLFAKCNADNWYMPVCDRLQPGMEVHFMVHPVGNEFILQFQTDSVQMCNASLDTSVGYRSFHVNHYQIHPVYPFYNHMYALAAAKPGQWWDFINWIPMALQKGQPFHAQINVKPGGYDYLVDRQYVGSVLTPYAAMKVDCVLATGEGSIPNMWIQGQPDCQYRNNDSPDPIYYSTTTPSTTPSSTASTTSGSTYPTWPTFSTSTPSTWPTSSTTTPYPFSYPPYYPPGYPYPYFPPPGWPECIPPYCYPNATFPCHWACYTGGPYYCPVQCYVVPNYGYQPPPQNPPCGVVGLPECQPYYGPYPYLPPPANYTPPTVPPNPYIWPWIPQYGWPPTSYTLPPGWPYNPYWPPYYSYPYTTIMPPSTTASWAPPPTWPTASTLSTSPTTTPAWPPTTPDSLSTSLTPPTSSVPAGGPVIVQCEFNPAIKITEGQPYPGCPDQNGVTRALACIGPNKGTIQPGQIVPTGCLA</sequence>
<evidence type="ECO:0000313" key="2">
    <source>
        <dbReference type="EMBL" id="CAD5232754.1"/>
    </source>
</evidence>
<feature type="compositionally biased region" description="Low complexity" evidence="1">
    <location>
        <begin position="618"/>
        <end position="630"/>
    </location>
</feature>
<feature type="region of interest" description="Disordered" evidence="1">
    <location>
        <begin position="618"/>
        <end position="651"/>
    </location>
</feature>
<feature type="region of interest" description="Disordered" evidence="1">
    <location>
        <begin position="143"/>
        <end position="171"/>
    </location>
</feature>
<dbReference type="Proteomes" id="UP000582659">
    <property type="component" value="Unassembled WGS sequence"/>
</dbReference>
<evidence type="ECO:0000313" key="5">
    <source>
        <dbReference type="WBParaSite" id="BXY_0195600.1"/>
    </source>
</evidence>
<dbReference type="WBParaSite" id="BXY_0195600.1">
    <property type="protein sequence ID" value="BXY_0195600.1"/>
    <property type="gene ID" value="BXY_0195600"/>
</dbReference>
<proteinExistence type="predicted"/>
<feature type="compositionally biased region" description="Low complexity" evidence="1">
    <location>
        <begin position="413"/>
        <end position="432"/>
    </location>
</feature>
<evidence type="ECO:0000313" key="4">
    <source>
        <dbReference type="Proteomes" id="UP000659654"/>
    </source>
</evidence>
<name>A0A1I7RMM1_BURXY</name>
<organism evidence="3 5">
    <name type="scientific">Bursaphelenchus xylophilus</name>
    <name type="common">Pinewood nematode worm</name>
    <name type="synonym">Aphelenchoides xylophilus</name>
    <dbReference type="NCBI Taxonomy" id="6326"/>
    <lineage>
        <taxon>Eukaryota</taxon>
        <taxon>Metazoa</taxon>
        <taxon>Ecdysozoa</taxon>
        <taxon>Nematoda</taxon>
        <taxon>Chromadorea</taxon>
        <taxon>Rhabditida</taxon>
        <taxon>Tylenchina</taxon>
        <taxon>Tylenchomorpha</taxon>
        <taxon>Aphelenchoidea</taxon>
        <taxon>Aphelenchoididae</taxon>
        <taxon>Bursaphelenchus</taxon>
    </lineage>
</organism>
<feature type="compositionally biased region" description="Low complexity" evidence="1">
    <location>
        <begin position="637"/>
        <end position="650"/>
    </location>
</feature>
<evidence type="ECO:0000313" key="3">
    <source>
        <dbReference type="Proteomes" id="UP000095284"/>
    </source>
</evidence>
<dbReference type="Proteomes" id="UP000095284">
    <property type="component" value="Unplaced"/>
</dbReference>
<keyword evidence="4" id="KW-1185">Reference proteome</keyword>
<evidence type="ECO:0000256" key="1">
    <source>
        <dbReference type="SAM" id="MobiDB-lite"/>
    </source>
</evidence>
<dbReference type="EMBL" id="CAJFCV020000005">
    <property type="protein sequence ID" value="CAG9125680.1"/>
    <property type="molecule type" value="Genomic_DNA"/>
</dbReference>